<keyword evidence="1" id="KW-0472">Membrane</keyword>
<accession>A0A2P2NUX3</accession>
<evidence type="ECO:0000313" key="2">
    <source>
        <dbReference type="EMBL" id="MBX46264.1"/>
    </source>
</evidence>
<dbReference type="EMBL" id="GGEC01065780">
    <property type="protein sequence ID" value="MBX46264.1"/>
    <property type="molecule type" value="Transcribed_RNA"/>
</dbReference>
<protein>
    <submittedName>
        <fullName evidence="2">Uncharacterized protein</fullName>
    </submittedName>
</protein>
<keyword evidence="1" id="KW-1133">Transmembrane helix</keyword>
<sequence>MPIKPTCKKGLGQGICVQQMLLCIIVTQIVTLFR</sequence>
<dbReference type="AlphaFoldDB" id="A0A2P2NUX3"/>
<reference evidence="2" key="1">
    <citation type="submission" date="2018-02" db="EMBL/GenBank/DDBJ databases">
        <title>Rhizophora mucronata_Transcriptome.</title>
        <authorList>
            <person name="Meera S.P."/>
            <person name="Sreeshan A."/>
            <person name="Augustine A."/>
        </authorList>
    </citation>
    <scope>NUCLEOTIDE SEQUENCE</scope>
    <source>
        <tissue evidence="2">Leaf</tissue>
    </source>
</reference>
<name>A0A2P2NUX3_RHIMU</name>
<evidence type="ECO:0000256" key="1">
    <source>
        <dbReference type="SAM" id="Phobius"/>
    </source>
</evidence>
<feature type="transmembrane region" description="Helical" evidence="1">
    <location>
        <begin position="12"/>
        <end position="33"/>
    </location>
</feature>
<proteinExistence type="predicted"/>
<keyword evidence="1" id="KW-0812">Transmembrane</keyword>
<organism evidence="2">
    <name type="scientific">Rhizophora mucronata</name>
    <name type="common">Asiatic mangrove</name>
    <dbReference type="NCBI Taxonomy" id="61149"/>
    <lineage>
        <taxon>Eukaryota</taxon>
        <taxon>Viridiplantae</taxon>
        <taxon>Streptophyta</taxon>
        <taxon>Embryophyta</taxon>
        <taxon>Tracheophyta</taxon>
        <taxon>Spermatophyta</taxon>
        <taxon>Magnoliopsida</taxon>
        <taxon>eudicotyledons</taxon>
        <taxon>Gunneridae</taxon>
        <taxon>Pentapetalae</taxon>
        <taxon>rosids</taxon>
        <taxon>fabids</taxon>
        <taxon>Malpighiales</taxon>
        <taxon>Rhizophoraceae</taxon>
        <taxon>Rhizophora</taxon>
    </lineage>
</organism>